<dbReference type="AlphaFoldDB" id="A0A1W2G8C7"/>
<dbReference type="InterPro" id="IPR025285">
    <property type="entry name" value="DUF4145"/>
</dbReference>
<protein>
    <recommendedName>
        <fullName evidence="1">DUF4145 domain-containing protein</fullName>
    </recommendedName>
</protein>
<dbReference type="Pfam" id="PF13643">
    <property type="entry name" value="DUF4145"/>
    <property type="match status" value="1"/>
</dbReference>
<proteinExistence type="predicted"/>
<name>A0A1W2G8C7_REIFA</name>
<dbReference type="EMBL" id="FWYF01000001">
    <property type="protein sequence ID" value="SMD32754.1"/>
    <property type="molecule type" value="Genomic_DNA"/>
</dbReference>
<reference evidence="2 3" key="1">
    <citation type="submission" date="2017-04" db="EMBL/GenBank/DDBJ databases">
        <authorList>
            <person name="Afonso C.L."/>
            <person name="Miller P.J."/>
            <person name="Scott M.A."/>
            <person name="Spackman E."/>
            <person name="Goraichik I."/>
            <person name="Dimitrov K.M."/>
            <person name="Suarez D.L."/>
            <person name="Swayne D.E."/>
        </authorList>
    </citation>
    <scope>NUCLEOTIDE SEQUENCE [LARGE SCALE GENOMIC DNA]</scope>
    <source>
        <strain evidence="2 3">DSM 26133</strain>
    </source>
</reference>
<evidence type="ECO:0000259" key="1">
    <source>
        <dbReference type="Pfam" id="PF13643"/>
    </source>
</evidence>
<gene>
    <name evidence="2" type="ORF">SAMN04488029_1105</name>
</gene>
<dbReference type="RefSeq" id="WP_084371400.1">
    <property type="nucleotide sequence ID" value="NZ_FWYF01000001.1"/>
</dbReference>
<keyword evidence="3" id="KW-1185">Reference proteome</keyword>
<sequence>MRKFELNKSFDKNYSVLCQTCKVTTKHKVLTSVNEYGKEPMDYGDFYQWNNDYEIIQCLGCETVSFRSDHANSEDYDPEDGDYYSNELLYPKRTKESLTAQSFFNVPHNLRRIYKETIESYNSDSLTLCGAGVRALVEGLCQENGIPDGEVEQTKKDGTIKKVRKTNLQAKINGLHEKGKITKANADILHEHRFLGNTAVHELSTPNKDDLRLALEIIENVFDNLYEIPEKASQLRFQRLRKNK</sequence>
<dbReference type="OrthoDB" id="6402073at2"/>
<feature type="domain" description="DUF4145" evidence="1">
    <location>
        <begin position="120"/>
        <end position="219"/>
    </location>
</feature>
<dbReference type="Proteomes" id="UP000192472">
    <property type="component" value="Unassembled WGS sequence"/>
</dbReference>
<organism evidence="2 3">
    <name type="scientific">Reichenbachiella faecimaris</name>
    <dbReference type="NCBI Taxonomy" id="692418"/>
    <lineage>
        <taxon>Bacteria</taxon>
        <taxon>Pseudomonadati</taxon>
        <taxon>Bacteroidota</taxon>
        <taxon>Cytophagia</taxon>
        <taxon>Cytophagales</taxon>
        <taxon>Reichenbachiellaceae</taxon>
        <taxon>Reichenbachiella</taxon>
    </lineage>
</organism>
<accession>A0A1W2G8C7</accession>
<evidence type="ECO:0000313" key="3">
    <source>
        <dbReference type="Proteomes" id="UP000192472"/>
    </source>
</evidence>
<evidence type="ECO:0000313" key="2">
    <source>
        <dbReference type="EMBL" id="SMD32754.1"/>
    </source>
</evidence>